<evidence type="ECO:0000259" key="6">
    <source>
        <dbReference type="SMART" id="SM00226"/>
    </source>
</evidence>
<evidence type="ECO:0000256" key="3">
    <source>
        <dbReference type="ARBA" id="ARBA00022801"/>
    </source>
</evidence>
<keyword evidence="4" id="KW-0904">Protein phosphatase</keyword>
<keyword evidence="8" id="KW-1185">Reference proteome</keyword>
<dbReference type="Pfam" id="PF01451">
    <property type="entry name" value="LMWPc"/>
    <property type="match status" value="1"/>
</dbReference>
<evidence type="ECO:0000313" key="7">
    <source>
        <dbReference type="EMBL" id="PWR01543.1"/>
    </source>
</evidence>
<sequence>MVQDAPSRILFVCLGNIIRSPLAEGVMRTLAPDLHLDSAGTGGWHVGKPPHPGAIAAGALRGYDISMLAARRFDSEDFRDFDMIVTMDAENLASVKRIQPQESVVPVTRLLDHAPETGVEDVPDPYYTGDFEPALDLIEAGCRGLLRDLGR</sequence>
<dbReference type="AlphaFoldDB" id="A0A2V2LI48"/>
<dbReference type="Gene3D" id="3.40.50.2300">
    <property type="match status" value="1"/>
</dbReference>
<evidence type="ECO:0000256" key="2">
    <source>
        <dbReference type="ARBA" id="ARBA00013064"/>
    </source>
</evidence>
<dbReference type="InterPro" id="IPR036196">
    <property type="entry name" value="Ptyr_pPase_sf"/>
</dbReference>
<accession>A0A2V2LI48</accession>
<evidence type="ECO:0000256" key="5">
    <source>
        <dbReference type="PIRSR" id="PIRSR617867-1"/>
    </source>
</evidence>
<feature type="active site" description="Nucleophile" evidence="5">
    <location>
        <position position="13"/>
    </location>
</feature>
<organism evidence="7 8">
    <name type="scientific">Meridianimarinicoccus roseus</name>
    <dbReference type="NCBI Taxonomy" id="2072018"/>
    <lineage>
        <taxon>Bacteria</taxon>
        <taxon>Pseudomonadati</taxon>
        <taxon>Pseudomonadota</taxon>
        <taxon>Alphaproteobacteria</taxon>
        <taxon>Rhodobacterales</taxon>
        <taxon>Paracoccaceae</taxon>
        <taxon>Meridianimarinicoccus</taxon>
    </lineage>
</organism>
<feature type="active site" description="Proton donor" evidence="5">
    <location>
        <position position="124"/>
    </location>
</feature>
<dbReference type="PANTHER" id="PTHR11717:SF7">
    <property type="entry name" value="LOW MOLECULAR WEIGHT PHOSPHOTYROSINE PROTEIN PHOSPHATASE"/>
    <property type="match status" value="1"/>
</dbReference>
<feature type="active site" evidence="5">
    <location>
        <position position="19"/>
    </location>
</feature>
<dbReference type="InterPro" id="IPR023485">
    <property type="entry name" value="Ptyr_pPase"/>
</dbReference>
<dbReference type="PANTHER" id="PTHR11717">
    <property type="entry name" value="LOW MOLECULAR WEIGHT PROTEIN TYROSINE PHOSPHATASE"/>
    <property type="match status" value="1"/>
</dbReference>
<dbReference type="EMBL" id="QGKU01000048">
    <property type="protein sequence ID" value="PWR01543.1"/>
    <property type="molecule type" value="Genomic_DNA"/>
</dbReference>
<keyword evidence="3" id="KW-0378">Hydrolase</keyword>
<dbReference type="GO" id="GO:0004725">
    <property type="term" value="F:protein tyrosine phosphatase activity"/>
    <property type="evidence" value="ECO:0007669"/>
    <property type="project" value="UniProtKB-EC"/>
</dbReference>
<dbReference type="SUPFAM" id="SSF52788">
    <property type="entry name" value="Phosphotyrosine protein phosphatases I"/>
    <property type="match status" value="1"/>
</dbReference>
<dbReference type="OrthoDB" id="9784339at2"/>
<protein>
    <recommendedName>
        <fullName evidence="2">protein-tyrosine-phosphatase</fullName>
        <ecNumber evidence="2">3.1.3.48</ecNumber>
    </recommendedName>
</protein>
<dbReference type="PRINTS" id="PR00719">
    <property type="entry name" value="LMWPTPASE"/>
</dbReference>
<evidence type="ECO:0000256" key="4">
    <source>
        <dbReference type="ARBA" id="ARBA00022912"/>
    </source>
</evidence>
<comment type="similarity">
    <text evidence="1">Belongs to the low molecular weight phosphotyrosine protein phosphatase family.</text>
</comment>
<name>A0A2V2LI48_9RHOB</name>
<dbReference type="InterPro" id="IPR050438">
    <property type="entry name" value="LMW_PTPase"/>
</dbReference>
<dbReference type="CDD" id="cd16343">
    <property type="entry name" value="LMWPTP"/>
    <property type="match status" value="1"/>
</dbReference>
<dbReference type="Proteomes" id="UP000245680">
    <property type="component" value="Unassembled WGS sequence"/>
</dbReference>
<reference evidence="7 8" key="1">
    <citation type="submission" date="2018-05" db="EMBL/GenBank/DDBJ databases">
        <title>Rhodobacteraceae gen. nov., sp. nov. isolated from sea water.</title>
        <authorList>
            <person name="Ren Y."/>
        </authorList>
    </citation>
    <scope>NUCLEOTIDE SEQUENCE [LARGE SCALE GENOMIC DNA]</scope>
    <source>
        <strain evidence="7 8">TG-679</strain>
    </source>
</reference>
<gene>
    <name evidence="7" type="ORF">DKT77_15485</name>
</gene>
<proteinExistence type="inferred from homology"/>
<comment type="caution">
    <text evidence="7">The sequence shown here is derived from an EMBL/GenBank/DDBJ whole genome shotgun (WGS) entry which is preliminary data.</text>
</comment>
<feature type="domain" description="Phosphotyrosine protein phosphatase I" evidence="6">
    <location>
        <begin position="7"/>
        <end position="148"/>
    </location>
</feature>
<evidence type="ECO:0000256" key="1">
    <source>
        <dbReference type="ARBA" id="ARBA00011063"/>
    </source>
</evidence>
<dbReference type="InterPro" id="IPR017867">
    <property type="entry name" value="Tyr_phospatase_low_mol_wt"/>
</dbReference>
<dbReference type="RefSeq" id="WP_109812584.1">
    <property type="nucleotide sequence ID" value="NZ_QGKU01000048.1"/>
</dbReference>
<dbReference type="EC" id="3.1.3.48" evidence="2"/>
<evidence type="ECO:0000313" key="8">
    <source>
        <dbReference type="Proteomes" id="UP000245680"/>
    </source>
</evidence>
<dbReference type="SMART" id="SM00226">
    <property type="entry name" value="LMWPc"/>
    <property type="match status" value="1"/>
</dbReference>